<keyword evidence="2 4" id="KW-0378">Hydrolase</keyword>
<evidence type="ECO:0000259" key="3">
    <source>
        <dbReference type="Pfam" id="PF00561"/>
    </source>
</evidence>
<protein>
    <submittedName>
        <fullName evidence="4">Alpha/beta-hydrolase</fullName>
    </submittedName>
</protein>
<name>A0A4Q9N3H4_9APHY</name>
<dbReference type="OrthoDB" id="8119704at2759"/>
<dbReference type="SUPFAM" id="SSF53474">
    <property type="entry name" value="alpha/beta-Hydrolases"/>
    <property type="match status" value="1"/>
</dbReference>
<evidence type="ECO:0000256" key="2">
    <source>
        <dbReference type="ARBA" id="ARBA00022801"/>
    </source>
</evidence>
<organism evidence="4">
    <name type="scientific">Dichomitus squalens</name>
    <dbReference type="NCBI Taxonomy" id="114155"/>
    <lineage>
        <taxon>Eukaryota</taxon>
        <taxon>Fungi</taxon>
        <taxon>Dikarya</taxon>
        <taxon>Basidiomycota</taxon>
        <taxon>Agaricomycotina</taxon>
        <taxon>Agaricomycetes</taxon>
        <taxon>Polyporales</taxon>
        <taxon>Polyporaceae</taxon>
        <taxon>Dichomitus</taxon>
    </lineage>
</organism>
<evidence type="ECO:0000256" key="1">
    <source>
        <dbReference type="ARBA" id="ARBA00008645"/>
    </source>
</evidence>
<dbReference type="EMBL" id="ML143391">
    <property type="protein sequence ID" value="TBU33551.1"/>
    <property type="molecule type" value="Genomic_DNA"/>
</dbReference>
<dbReference type="InterPro" id="IPR000073">
    <property type="entry name" value="AB_hydrolase_1"/>
</dbReference>
<dbReference type="GO" id="GO:0005739">
    <property type="term" value="C:mitochondrion"/>
    <property type="evidence" value="ECO:0007669"/>
    <property type="project" value="TreeGrafter"/>
</dbReference>
<dbReference type="Proteomes" id="UP000292957">
    <property type="component" value="Unassembled WGS sequence"/>
</dbReference>
<dbReference type="PANTHER" id="PTHR46118">
    <property type="entry name" value="PROTEIN ABHD11"/>
    <property type="match status" value="1"/>
</dbReference>
<dbReference type="AlphaFoldDB" id="A0A4Q9N3H4"/>
<dbReference type="Gene3D" id="3.40.50.1820">
    <property type="entry name" value="alpha/beta hydrolase"/>
    <property type="match status" value="1"/>
</dbReference>
<dbReference type="Pfam" id="PF00561">
    <property type="entry name" value="Abhydrolase_1"/>
    <property type="match status" value="1"/>
</dbReference>
<gene>
    <name evidence="4" type="ORF">BD311DRAFT_712731</name>
</gene>
<comment type="similarity">
    <text evidence="1">Belongs to the AB hydrolase superfamily.</text>
</comment>
<reference evidence="4" key="1">
    <citation type="submission" date="2019-01" db="EMBL/GenBank/DDBJ databases">
        <title>Draft genome sequences of three monokaryotic isolates of the white-rot basidiomycete fungus Dichomitus squalens.</title>
        <authorList>
            <consortium name="DOE Joint Genome Institute"/>
            <person name="Lopez S.C."/>
            <person name="Andreopoulos B."/>
            <person name="Pangilinan J."/>
            <person name="Lipzen A."/>
            <person name="Riley R."/>
            <person name="Ahrendt S."/>
            <person name="Ng V."/>
            <person name="Barry K."/>
            <person name="Daum C."/>
            <person name="Grigoriev I.V."/>
            <person name="Hilden K.S."/>
            <person name="Makela M.R."/>
            <person name="de Vries R.P."/>
        </authorList>
    </citation>
    <scope>NUCLEOTIDE SEQUENCE [LARGE SCALE GENOMIC DNA]</scope>
    <source>
        <strain evidence="4">OM18370.1</strain>
    </source>
</reference>
<dbReference type="GO" id="GO:0052689">
    <property type="term" value="F:carboxylic ester hydrolase activity"/>
    <property type="evidence" value="ECO:0007669"/>
    <property type="project" value="TreeGrafter"/>
</dbReference>
<evidence type="ECO:0000313" key="4">
    <source>
        <dbReference type="EMBL" id="TBU33551.1"/>
    </source>
</evidence>
<sequence length="329" mass="36873">MIPQSPLGTFVLCGQSLRQHLAKSCRQQIRAASSAVSPVELRYDKIVPPDGNETDRPLVILHGLFGTRRNFGSLTKAFAKDLGRPVYTLDLRNHGMSPHAEPHTYPAMAADVLHFFQTHKLSNISLLGHSMGGKVAMTVALDPDLPRELLAHLIIEDIAPARRALSSKFQGYIEAMKKIEANAVRTRQEADRVLKPYEQDPMIRAFLLMNLEYSTAHQQRSLKFGVPVGLLGDSIPEIGDFPWSPGERTFDGPTLFIKGKKSKYINRNNIDTVKSFFPSMIFEELDTGHMVHPERCVLIPDASGLLLLTDDWYRPNEFKALVTNFIQSN</sequence>
<proteinExistence type="inferred from homology"/>
<dbReference type="PANTHER" id="PTHR46118:SF4">
    <property type="entry name" value="PROTEIN ABHD11"/>
    <property type="match status" value="1"/>
</dbReference>
<dbReference type="InterPro" id="IPR029058">
    <property type="entry name" value="AB_hydrolase_fold"/>
</dbReference>
<accession>A0A4Q9N3H4</accession>
<feature type="domain" description="AB hydrolase-1" evidence="3">
    <location>
        <begin position="57"/>
        <end position="294"/>
    </location>
</feature>